<dbReference type="KEGG" id="hprf:HLPR_27530"/>
<keyword evidence="1 6" id="KW-0489">Methyltransferase</keyword>
<gene>
    <name evidence="6" type="ORF">HLPR_27530</name>
</gene>
<feature type="domain" description="Ribosomal RNA large subunit methyltransferase K/L-like methyltransferase" evidence="3">
    <location>
        <begin position="163"/>
        <end position="367"/>
    </location>
</feature>
<dbReference type="InterPro" id="IPR000241">
    <property type="entry name" value="RlmKL-like_Mtase"/>
</dbReference>
<protein>
    <submittedName>
        <fullName evidence="6">Class I SAM-dependent RNA methyltransferase</fullName>
    </submittedName>
</protein>
<dbReference type="PANTHER" id="PTHR47313:SF1">
    <property type="entry name" value="RIBOSOMAL RNA LARGE SUBUNIT METHYLTRANSFERASE K_L"/>
    <property type="match status" value="1"/>
</dbReference>
<evidence type="ECO:0000313" key="7">
    <source>
        <dbReference type="Proteomes" id="UP001321786"/>
    </source>
</evidence>
<reference evidence="6 7" key="1">
    <citation type="submission" date="2023-08" db="EMBL/GenBank/DDBJ databases">
        <title>Helicovermis profunda gen. nov., sp. nov., a novel mesophilic, fermentative bacterium within the Bacillota from a deep-sea hydrothermal vent chimney.</title>
        <authorList>
            <person name="Miyazaki U."/>
            <person name="Mizutani D."/>
            <person name="Hashimoto Y."/>
            <person name="Tame A."/>
            <person name="Sawayama S."/>
            <person name="Miyazaki J."/>
            <person name="Takai K."/>
            <person name="Nakagawa S."/>
        </authorList>
    </citation>
    <scope>NUCLEOTIDE SEQUENCE [LARGE SCALE GENOMIC DNA]</scope>
    <source>
        <strain evidence="6 7">S502</strain>
    </source>
</reference>
<evidence type="ECO:0000313" key="6">
    <source>
        <dbReference type="EMBL" id="BEP30422.1"/>
    </source>
</evidence>
<dbReference type="InterPro" id="IPR054170">
    <property type="entry name" value="RlmL_1st"/>
</dbReference>
<keyword evidence="7" id="KW-1185">Reference proteome</keyword>
<keyword evidence="2" id="KW-0808">Transferase</keyword>
<dbReference type="CDD" id="cd11715">
    <property type="entry name" value="THUMP_AdoMetMT"/>
    <property type="match status" value="1"/>
</dbReference>
<evidence type="ECO:0000259" key="4">
    <source>
        <dbReference type="Pfam" id="PF02926"/>
    </source>
</evidence>
<dbReference type="GO" id="GO:0008990">
    <property type="term" value="F:rRNA (guanine-N2-)-methyltransferase activity"/>
    <property type="evidence" value="ECO:0007669"/>
    <property type="project" value="TreeGrafter"/>
</dbReference>
<sequence length="379" mass="43314">MGNYRLIATSAFGIEGIVKDEIKRLGFTNIVVENGRILFDADAAGIVRANLWLRCADRVHILVGKFRAKTFVELFDKTKKLDWDRYIPIDGEFPVSAKSVKSKLFSVSDIQSITKKSIVENLKDKYKIDWFEETGSKFHITAAILNDEVSLTIDTSGLGLHKRGYREDGNIAPLKETLAAALIKASRWHAKIPLIDPMCGTGTIAIEAALMGRNIAPGLNRKFDFESWDFIPSEVIKEERVKAYSQIDYEKQLNISAFDVDRRVINIAKLNAEKAGVEDDIVFKVQDAKDINTKDKYGYIISNPPYGERLGTEEEIFDLYSMMGTSYKRLETWSKYIFTSNEEFERFFGKKSDKNRKLYNGRLKCYLYQYIGEKPPKIK</sequence>
<name>A0AAU9EHT9_9FIRM</name>
<feature type="domain" description="RlmL ferredoxin-like" evidence="5">
    <location>
        <begin position="6"/>
        <end position="59"/>
    </location>
</feature>
<dbReference type="Pfam" id="PF01170">
    <property type="entry name" value="UPF0020"/>
    <property type="match status" value="1"/>
</dbReference>
<dbReference type="AlphaFoldDB" id="A0AAU9EHT9"/>
<dbReference type="RefSeq" id="WP_338536008.1">
    <property type="nucleotide sequence ID" value="NZ_AP028654.1"/>
</dbReference>
<dbReference type="PROSITE" id="PS00092">
    <property type="entry name" value="N6_MTASE"/>
    <property type="match status" value="1"/>
</dbReference>
<feature type="domain" description="THUMP" evidence="4">
    <location>
        <begin position="68"/>
        <end position="154"/>
    </location>
</feature>
<organism evidence="6 7">
    <name type="scientific">Helicovermis profundi</name>
    <dbReference type="NCBI Taxonomy" id="3065157"/>
    <lineage>
        <taxon>Bacteria</taxon>
        <taxon>Bacillati</taxon>
        <taxon>Bacillota</taxon>
        <taxon>Clostridia</taxon>
        <taxon>Helicovermis</taxon>
    </lineage>
</organism>
<dbReference type="GO" id="GO:0070043">
    <property type="term" value="F:rRNA (guanine-N7-)-methyltransferase activity"/>
    <property type="evidence" value="ECO:0007669"/>
    <property type="project" value="TreeGrafter"/>
</dbReference>
<dbReference type="SUPFAM" id="SSF53335">
    <property type="entry name" value="S-adenosyl-L-methionine-dependent methyltransferases"/>
    <property type="match status" value="1"/>
</dbReference>
<dbReference type="InterPro" id="IPR029063">
    <property type="entry name" value="SAM-dependent_MTases_sf"/>
</dbReference>
<evidence type="ECO:0000259" key="3">
    <source>
        <dbReference type="Pfam" id="PF01170"/>
    </source>
</evidence>
<dbReference type="EMBL" id="AP028654">
    <property type="protein sequence ID" value="BEP30422.1"/>
    <property type="molecule type" value="Genomic_DNA"/>
</dbReference>
<evidence type="ECO:0000256" key="1">
    <source>
        <dbReference type="ARBA" id="ARBA00022603"/>
    </source>
</evidence>
<dbReference type="PROSITE" id="PS01261">
    <property type="entry name" value="UPF0020"/>
    <property type="match status" value="1"/>
</dbReference>
<dbReference type="InterPro" id="IPR004114">
    <property type="entry name" value="THUMP_dom"/>
</dbReference>
<dbReference type="Gene3D" id="3.30.2130.30">
    <property type="match status" value="1"/>
</dbReference>
<dbReference type="Pfam" id="PF02926">
    <property type="entry name" value="THUMP"/>
    <property type="match status" value="1"/>
</dbReference>
<dbReference type="InterPro" id="IPR002052">
    <property type="entry name" value="DNA_methylase_N6_adenine_CS"/>
</dbReference>
<proteinExistence type="predicted"/>
<dbReference type="Gene3D" id="3.40.50.150">
    <property type="entry name" value="Vaccinia Virus protein VP39"/>
    <property type="match status" value="1"/>
</dbReference>
<dbReference type="PANTHER" id="PTHR47313">
    <property type="entry name" value="RIBOSOMAL RNA LARGE SUBUNIT METHYLTRANSFERASE K/L"/>
    <property type="match status" value="1"/>
</dbReference>
<dbReference type="GO" id="GO:0003723">
    <property type="term" value="F:RNA binding"/>
    <property type="evidence" value="ECO:0007669"/>
    <property type="project" value="InterPro"/>
</dbReference>
<evidence type="ECO:0000256" key="2">
    <source>
        <dbReference type="ARBA" id="ARBA00022679"/>
    </source>
</evidence>
<dbReference type="Pfam" id="PF22020">
    <property type="entry name" value="RlmL_1st"/>
    <property type="match status" value="1"/>
</dbReference>
<evidence type="ECO:0000259" key="5">
    <source>
        <dbReference type="Pfam" id="PF22020"/>
    </source>
</evidence>
<accession>A0AAU9EHT9</accession>
<dbReference type="InterPro" id="IPR053943">
    <property type="entry name" value="RlmKL-like_Mtase_CS"/>
</dbReference>
<dbReference type="Proteomes" id="UP001321786">
    <property type="component" value="Chromosome"/>
</dbReference>